<proteinExistence type="predicted"/>
<name>A0ACB6QAY1_9PLEO</name>
<organism evidence="1 2">
    <name type="scientific">Lindgomyces ingoldianus</name>
    <dbReference type="NCBI Taxonomy" id="673940"/>
    <lineage>
        <taxon>Eukaryota</taxon>
        <taxon>Fungi</taxon>
        <taxon>Dikarya</taxon>
        <taxon>Ascomycota</taxon>
        <taxon>Pezizomycotina</taxon>
        <taxon>Dothideomycetes</taxon>
        <taxon>Pleosporomycetidae</taxon>
        <taxon>Pleosporales</taxon>
        <taxon>Lindgomycetaceae</taxon>
        <taxon>Lindgomyces</taxon>
    </lineage>
</organism>
<accession>A0ACB6QAY1</accession>
<evidence type="ECO:0000313" key="1">
    <source>
        <dbReference type="EMBL" id="KAF2463310.1"/>
    </source>
</evidence>
<gene>
    <name evidence="1" type="ORF">BDR25DRAFT_362862</name>
</gene>
<keyword evidence="2" id="KW-1185">Reference proteome</keyword>
<dbReference type="Proteomes" id="UP000799755">
    <property type="component" value="Unassembled WGS sequence"/>
</dbReference>
<comment type="caution">
    <text evidence="1">The sequence shown here is derived from an EMBL/GenBank/DDBJ whole genome shotgun (WGS) entry which is preliminary data.</text>
</comment>
<protein>
    <submittedName>
        <fullName evidence="1">Uncharacterized protein</fullName>
    </submittedName>
</protein>
<dbReference type="EMBL" id="MU003551">
    <property type="protein sequence ID" value="KAF2463310.1"/>
    <property type="molecule type" value="Genomic_DNA"/>
</dbReference>
<sequence>MWRREKEWILKVNTLENYCKSDQNALSAITYISVIIQQPHLRSPTTKSEAHAFSTLFLVPRPHDTGLTFRFLWISPNSHPKSNPDLLLAPEPSFFCLATGIPFGFGNSSRVFESDGIAIANKKSHTDHLAWDAGCGMQEKKKEPSHTMRRCDPLIRDYWNLGAYDGFASGRVHISVELIRRIYLVLEEGWASVVIFLSRACHCVPSNGQAIEQSQGNVGIISSSYSKQELQTSRSWIISRRHTETPPGFPLKAPLPIARWGYDALLHSIFSLLFETSESLLFRLLKPSPNQEIHVRPSVDICKDPMWDPKIGWEKYVTNATGTSTDSQSRKGKQKYIQKHRFRDLVDGA</sequence>
<reference evidence="1" key="1">
    <citation type="journal article" date="2020" name="Stud. Mycol.">
        <title>101 Dothideomycetes genomes: a test case for predicting lifestyles and emergence of pathogens.</title>
        <authorList>
            <person name="Haridas S."/>
            <person name="Albert R."/>
            <person name="Binder M."/>
            <person name="Bloem J."/>
            <person name="Labutti K."/>
            <person name="Salamov A."/>
            <person name="Andreopoulos B."/>
            <person name="Baker S."/>
            <person name="Barry K."/>
            <person name="Bills G."/>
            <person name="Bluhm B."/>
            <person name="Cannon C."/>
            <person name="Castanera R."/>
            <person name="Culley D."/>
            <person name="Daum C."/>
            <person name="Ezra D."/>
            <person name="Gonzalez J."/>
            <person name="Henrissat B."/>
            <person name="Kuo A."/>
            <person name="Liang C."/>
            <person name="Lipzen A."/>
            <person name="Lutzoni F."/>
            <person name="Magnuson J."/>
            <person name="Mondo S."/>
            <person name="Nolan M."/>
            <person name="Ohm R."/>
            <person name="Pangilinan J."/>
            <person name="Park H.-J."/>
            <person name="Ramirez L."/>
            <person name="Alfaro M."/>
            <person name="Sun H."/>
            <person name="Tritt A."/>
            <person name="Yoshinaga Y."/>
            <person name="Zwiers L.-H."/>
            <person name="Turgeon B."/>
            <person name="Goodwin S."/>
            <person name="Spatafora J."/>
            <person name="Crous P."/>
            <person name="Grigoriev I."/>
        </authorList>
    </citation>
    <scope>NUCLEOTIDE SEQUENCE</scope>
    <source>
        <strain evidence="1">ATCC 200398</strain>
    </source>
</reference>
<evidence type="ECO:0000313" key="2">
    <source>
        <dbReference type="Proteomes" id="UP000799755"/>
    </source>
</evidence>